<name>A0A1H7RIF4_9HYPH</name>
<dbReference type="Pfam" id="PF08666">
    <property type="entry name" value="SAF"/>
    <property type="match status" value="1"/>
</dbReference>
<dbReference type="SMART" id="SM00858">
    <property type="entry name" value="SAF"/>
    <property type="match status" value="1"/>
</dbReference>
<gene>
    <name evidence="2" type="ORF">SAMN04515666_104408</name>
</gene>
<reference evidence="3" key="1">
    <citation type="submission" date="2016-10" db="EMBL/GenBank/DDBJ databases">
        <authorList>
            <person name="Varghese N."/>
            <person name="Submissions S."/>
        </authorList>
    </citation>
    <scope>NUCLEOTIDE SEQUENCE [LARGE SCALE GENOMIC DNA]</scope>
    <source>
        <strain evidence="3">LMG 26383,CCUG 61248,R- 45681</strain>
    </source>
</reference>
<accession>A0A1H7RIF4</accession>
<dbReference type="EMBL" id="FOAN01000004">
    <property type="protein sequence ID" value="SEL59875.1"/>
    <property type="molecule type" value="Genomic_DNA"/>
</dbReference>
<evidence type="ECO:0000259" key="1">
    <source>
        <dbReference type="SMART" id="SM00858"/>
    </source>
</evidence>
<dbReference type="OrthoDB" id="163768at2"/>
<evidence type="ECO:0000313" key="3">
    <source>
        <dbReference type="Proteomes" id="UP000199664"/>
    </source>
</evidence>
<dbReference type="InterPro" id="IPR017592">
    <property type="entry name" value="Pilus_assmbl_Flp-typ_CpaB"/>
</dbReference>
<sequence>MSSARIIILAIAVVAGLGAALLIGRPPKVTTPSVTKYEPAPTVEVLVAAADVPLGNKLSAGDLKWLAWPLASLPTEVIRRQDLPGGEAEFIGQIARAPLYGSEPIRRDKLLKADSGFLSAILPAGKRAVAITTDNRGANTAGGFVLPNDRVDVIRTSRDDSNSKDGSPPVSETLIANVRVLAIGQSIQEKNGEKVVVGETATLELDPKQVEAVTLAQKTSSLSLALRSLQDAGDKSTPVDDGGLTLVRYGVVTKAVKP</sequence>
<dbReference type="Proteomes" id="UP000199664">
    <property type="component" value="Unassembled WGS sequence"/>
</dbReference>
<evidence type="ECO:0000313" key="2">
    <source>
        <dbReference type="EMBL" id="SEL59875.1"/>
    </source>
</evidence>
<dbReference type="RefSeq" id="WP_091835573.1">
    <property type="nucleotide sequence ID" value="NZ_FOAN01000004.1"/>
</dbReference>
<proteinExistence type="predicted"/>
<dbReference type="Pfam" id="PF16976">
    <property type="entry name" value="RcpC"/>
    <property type="match status" value="1"/>
</dbReference>
<feature type="domain" description="SAF" evidence="1">
    <location>
        <begin position="43"/>
        <end position="111"/>
    </location>
</feature>
<dbReference type="STRING" id="1036779.SAMN04515666_104408"/>
<dbReference type="CDD" id="cd11614">
    <property type="entry name" value="SAF_CpaB_FlgA_like"/>
    <property type="match status" value="1"/>
</dbReference>
<dbReference type="NCBIfam" id="TIGR03177">
    <property type="entry name" value="pilus_cpaB"/>
    <property type="match status" value="1"/>
</dbReference>
<organism evidence="2 3">
    <name type="scientific">Bosea lupini</name>
    <dbReference type="NCBI Taxonomy" id="1036779"/>
    <lineage>
        <taxon>Bacteria</taxon>
        <taxon>Pseudomonadati</taxon>
        <taxon>Pseudomonadota</taxon>
        <taxon>Alphaproteobacteria</taxon>
        <taxon>Hyphomicrobiales</taxon>
        <taxon>Boseaceae</taxon>
        <taxon>Bosea</taxon>
    </lineage>
</organism>
<dbReference type="InterPro" id="IPR031571">
    <property type="entry name" value="RcpC_dom"/>
</dbReference>
<keyword evidence="3" id="KW-1185">Reference proteome</keyword>
<dbReference type="InterPro" id="IPR013974">
    <property type="entry name" value="SAF"/>
</dbReference>
<protein>
    <submittedName>
        <fullName evidence="2">Pilus assembly protein CpaB</fullName>
    </submittedName>
</protein>
<dbReference type="AlphaFoldDB" id="A0A1H7RIF4"/>